<organism evidence="3 4">
    <name type="scientific">Prauserella marina</name>
    <dbReference type="NCBI Taxonomy" id="530584"/>
    <lineage>
        <taxon>Bacteria</taxon>
        <taxon>Bacillati</taxon>
        <taxon>Actinomycetota</taxon>
        <taxon>Actinomycetes</taxon>
        <taxon>Pseudonocardiales</taxon>
        <taxon>Pseudonocardiaceae</taxon>
        <taxon>Prauserella</taxon>
    </lineage>
</organism>
<evidence type="ECO:0000313" key="4">
    <source>
        <dbReference type="Proteomes" id="UP000199494"/>
    </source>
</evidence>
<keyword evidence="1" id="KW-0560">Oxidoreductase</keyword>
<name>A0A222VM81_9PSEU</name>
<dbReference type="PRINTS" id="PR00420">
    <property type="entry name" value="RNGMNOXGNASE"/>
</dbReference>
<dbReference type="STRING" id="530584.SAMN05421630_10124"/>
<dbReference type="RefSeq" id="WP_091794679.1">
    <property type="nucleotide sequence ID" value="NZ_CP016353.1"/>
</dbReference>
<dbReference type="OrthoDB" id="9782160at2"/>
<keyword evidence="4" id="KW-1185">Reference proteome</keyword>
<protein>
    <submittedName>
        <fullName evidence="3">2-polyprenyl-6-methoxyphenol hydroxylase</fullName>
    </submittedName>
</protein>
<dbReference type="Proteomes" id="UP000199494">
    <property type="component" value="Unassembled WGS sequence"/>
</dbReference>
<dbReference type="GO" id="GO:0004497">
    <property type="term" value="F:monooxygenase activity"/>
    <property type="evidence" value="ECO:0007669"/>
    <property type="project" value="UniProtKB-KW"/>
</dbReference>
<dbReference type="PANTHER" id="PTHR13789">
    <property type="entry name" value="MONOOXYGENASE"/>
    <property type="match status" value="1"/>
</dbReference>
<keyword evidence="2" id="KW-0503">Monooxygenase</keyword>
<gene>
    <name evidence="3" type="ORF">SAMN05421630_10124</name>
</gene>
<dbReference type="Gene3D" id="3.50.50.60">
    <property type="entry name" value="FAD/NAD(P)-binding domain"/>
    <property type="match status" value="1"/>
</dbReference>
<dbReference type="InterPro" id="IPR036188">
    <property type="entry name" value="FAD/NAD-bd_sf"/>
</dbReference>
<dbReference type="AlphaFoldDB" id="A0A222VM81"/>
<dbReference type="Pfam" id="PF01494">
    <property type="entry name" value="FAD_binding_3"/>
    <property type="match status" value="1"/>
</dbReference>
<dbReference type="EMBL" id="FMZE01000001">
    <property type="protein sequence ID" value="SDC00524.1"/>
    <property type="molecule type" value="Genomic_DNA"/>
</dbReference>
<dbReference type="GO" id="GO:0071949">
    <property type="term" value="F:FAD binding"/>
    <property type="evidence" value="ECO:0007669"/>
    <property type="project" value="InterPro"/>
</dbReference>
<accession>A0A222VM81</accession>
<evidence type="ECO:0000313" key="3">
    <source>
        <dbReference type="EMBL" id="SDC00524.1"/>
    </source>
</evidence>
<sequence length="404" mass="43540">MTRALIIGAGITGPVTAMALQKAGIDATVYEAYDRTADGVGAYLNVAVNGLAALQVLDIDPSSLGGFDTPHLELCDAKGKPLARLPIGRATEDGLVSQTIMRSDLYVGLRDEATRRGIDIQWGKRLAKATTRADGTVVAEFTDGTIAEGDLLIGADGLNSPTRALINEDCPAPRYTGLLNTGGYAHGIDVDGEQGVFRMVFGKRAFFAYVKRGPGEVWWFANVPKAEQATDAELAELAPRWREELNRLFADDDIPALDIIAHTEDIAPPWNTCDMPKVPTWHRGSIILIGDAAHAISPTSGQGASLAIEDGIVLAKCLRDTPSVPAAFAAFEQARRTRVEKLIAQAKRTSDHKIPNAFSRLIRDKIIMPLVAKAANRATKDWVHDYRLDWDSPVTGHVTNQAAA</sequence>
<proteinExistence type="predicted"/>
<dbReference type="KEGG" id="pmad:BAY61_08325"/>
<evidence type="ECO:0000256" key="1">
    <source>
        <dbReference type="ARBA" id="ARBA00023002"/>
    </source>
</evidence>
<dbReference type="SUPFAM" id="SSF51905">
    <property type="entry name" value="FAD/NAD(P)-binding domain"/>
    <property type="match status" value="1"/>
</dbReference>
<evidence type="ECO:0000256" key="2">
    <source>
        <dbReference type="ARBA" id="ARBA00023033"/>
    </source>
</evidence>
<dbReference type="PANTHER" id="PTHR13789:SF309">
    <property type="entry name" value="PUTATIVE (AFU_ORTHOLOGUE AFUA_6G14510)-RELATED"/>
    <property type="match status" value="1"/>
</dbReference>
<reference evidence="3 4" key="1">
    <citation type="submission" date="2016-10" db="EMBL/GenBank/DDBJ databases">
        <authorList>
            <person name="de Groot N.N."/>
        </authorList>
    </citation>
    <scope>NUCLEOTIDE SEQUENCE [LARGE SCALE GENOMIC DNA]</scope>
    <source>
        <strain evidence="3 4">CGMCC 4.5506</strain>
    </source>
</reference>
<dbReference type="InterPro" id="IPR002938">
    <property type="entry name" value="FAD-bd"/>
</dbReference>
<dbReference type="InterPro" id="IPR050493">
    <property type="entry name" value="FAD-dep_Monooxygenase_BioMet"/>
</dbReference>